<evidence type="ECO:0000313" key="3">
    <source>
        <dbReference type="EMBL" id="GGC06783.1"/>
    </source>
</evidence>
<keyword evidence="2" id="KW-0732">Signal</keyword>
<evidence type="ECO:0000256" key="2">
    <source>
        <dbReference type="SAM" id="SignalP"/>
    </source>
</evidence>
<feature type="chain" id="PRO_5026162111" evidence="2">
    <location>
        <begin position="24"/>
        <end position="51"/>
    </location>
</feature>
<reference evidence="6" key="2">
    <citation type="journal article" date="2019" name="Int. J. Syst. Evol. Microbiol.">
        <title>The Global Catalogue of Microorganisms (GCM) 10K type strain sequencing project: providing services to taxonomists for standard genome sequencing and annotation.</title>
        <authorList>
            <consortium name="The Broad Institute Genomics Platform"/>
            <consortium name="The Broad Institute Genome Sequencing Center for Infectious Disease"/>
            <person name="Wu L."/>
            <person name="Ma J."/>
        </authorList>
    </citation>
    <scope>NUCLEOTIDE SEQUENCE [LARGE SCALE GENOMIC DNA]</scope>
    <source>
        <strain evidence="6">CGMCC 1.15931</strain>
    </source>
</reference>
<sequence length="51" mass="4974">MSTTLATAATLLALIFSAPVLCAKSPAPGQETVAEPGQGTEPAAGTLTSET</sequence>
<dbReference type="Proteomes" id="UP000622638">
    <property type="component" value="Unassembled WGS sequence"/>
</dbReference>
<reference evidence="3" key="4">
    <citation type="submission" date="2024-05" db="EMBL/GenBank/DDBJ databases">
        <authorList>
            <person name="Sun Q."/>
            <person name="Zhou Y."/>
        </authorList>
    </citation>
    <scope>NUCLEOTIDE SEQUENCE</scope>
    <source>
        <strain evidence="3">CGMCC 1.15931</strain>
    </source>
</reference>
<proteinExistence type="predicted"/>
<evidence type="ECO:0000313" key="4">
    <source>
        <dbReference type="EMBL" id="MTV52332.1"/>
    </source>
</evidence>
<gene>
    <name evidence="3" type="ORF">GCM10011572_30590</name>
    <name evidence="4" type="ORF">GM672_06230</name>
</gene>
<reference evidence="3" key="1">
    <citation type="journal article" date="2014" name="Int. J. Syst. Evol. Microbiol.">
        <title>Complete genome of a new Firmicutes species belonging to the dominant human colonic microbiota ('Ruminococcus bicirculans') reveals two chromosomes and a selective capacity to utilize plant glucans.</title>
        <authorList>
            <consortium name="NISC Comparative Sequencing Program"/>
            <person name="Wegmann U."/>
            <person name="Louis P."/>
            <person name="Goesmann A."/>
            <person name="Henrissat B."/>
            <person name="Duncan S.H."/>
            <person name="Flint H.J."/>
        </authorList>
    </citation>
    <scope>NUCLEOTIDE SEQUENCE</scope>
    <source>
        <strain evidence="3">CGMCC 1.15931</strain>
    </source>
</reference>
<dbReference type="RefSeq" id="WP_155469665.1">
    <property type="nucleotide sequence ID" value="NZ_BMKG01000012.1"/>
</dbReference>
<dbReference type="AlphaFoldDB" id="A0A6I3SVN3"/>
<evidence type="ECO:0000313" key="5">
    <source>
        <dbReference type="Proteomes" id="UP000430634"/>
    </source>
</evidence>
<dbReference type="EMBL" id="WNKZ01000011">
    <property type="protein sequence ID" value="MTV52332.1"/>
    <property type="molecule type" value="Genomic_DNA"/>
</dbReference>
<evidence type="ECO:0000256" key="1">
    <source>
        <dbReference type="SAM" id="MobiDB-lite"/>
    </source>
</evidence>
<name>A0A6I3SVN3_9BURK</name>
<dbReference type="Proteomes" id="UP000430634">
    <property type="component" value="Unassembled WGS sequence"/>
</dbReference>
<organism evidence="4 5">
    <name type="scientific">Pseudoduganella buxea</name>
    <dbReference type="NCBI Taxonomy" id="1949069"/>
    <lineage>
        <taxon>Bacteria</taxon>
        <taxon>Pseudomonadati</taxon>
        <taxon>Pseudomonadota</taxon>
        <taxon>Betaproteobacteria</taxon>
        <taxon>Burkholderiales</taxon>
        <taxon>Oxalobacteraceae</taxon>
        <taxon>Telluria group</taxon>
        <taxon>Pseudoduganella</taxon>
    </lineage>
</organism>
<dbReference type="EMBL" id="BMKG01000012">
    <property type="protein sequence ID" value="GGC06783.1"/>
    <property type="molecule type" value="Genomic_DNA"/>
</dbReference>
<comment type="caution">
    <text evidence="4">The sequence shown here is derived from an EMBL/GenBank/DDBJ whole genome shotgun (WGS) entry which is preliminary data.</text>
</comment>
<feature type="signal peptide" evidence="2">
    <location>
        <begin position="1"/>
        <end position="23"/>
    </location>
</feature>
<reference evidence="4 5" key="3">
    <citation type="submission" date="2019-11" db="EMBL/GenBank/DDBJ databases">
        <title>Type strains purchased from KCTC, JCM and DSMZ.</title>
        <authorList>
            <person name="Lu H."/>
        </authorList>
    </citation>
    <scope>NUCLEOTIDE SEQUENCE [LARGE SCALE GENOMIC DNA]</scope>
    <source>
        <strain evidence="4 5">KCTC 52429</strain>
    </source>
</reference>
<keyword evidence="6" id="KW-1185">Reference proteome</keyword>
<feature type="region of interest" description="Disordered" evidence="1">
    <location>
        <begin position="25"/>
        <end position="51"/>
    </location>
</feature>
<accession>A0A6I3SVN3</accession>
<protein>
    <submittedName>
        <fullName evidence="4">Uncharacterized protein</fullName>
    </submittedName>
</protein>
<evidence type="ECO:0000313" key="6">
    <source>
        <dbReference type="Proteomes" id="UP000622638"/>
    </source>
</evidence>